<dbReference type="AlphaFoldDB" id="A0AAU9K2K2"/>
<dbReference type="SUPFAM" id="SSF52833">
    <property type="entry name" value="Thioredoxin-like"/>
    <property type="match status" value="1"/>
</dbReference>
<feature type="domain" description="UBX" evidence="2">
    <location>
        <begin position="345"/>
        <end position="418"/>
    </location>
</feature>
<feature type="compositionally biased region" description="Basic and acidic residues" evidence="1">
    <location>
        <begin position="328"/>
        <end position="338"/>
    </location>
</feature>
<evidence type="ECO:0000259" key="2">
    <source>
        <dbReference type="PROSITE" id="PS50033"/>
    </source>
</evidence>
<dbReference type="Proteomes" id="UP001162131">
    <property type="component" value="Unassembled WGS sequence"/>
</dbReference>
<dbReference type="CDD" id="cd01767">
    <property type="entry name" value="UBX"/>
    <property type="match status" value="1"/>
</dbReference>
<accession>A0AAU9K2K2</accession>
<dbReference type="SUPFAM" id="SSF54236">
    <property type="entry name" value="Ubiquitin-like"/>
    <property type="match status" value="1"/>
</dbReference>
<evidence type="ECO:0000256" key="1">
    <source>
        <dbReference type="SAM" id="MobiDB-lite"/>
    </source>
</evidence>
<dbReference type="Pfam" id="PF00789">
    <property type="entry name" value="UBX"/>
    <property type="match status" value="1"/>
</dbReference>
<dbReference type="EMBL" id="CAJZBQ010000054">
    <property type="protein sequence ID" value="CAG9332235.1"/>
    <property type="molecule type" value="Genomic_DNA"/>
</dbReference>
<comment type="caution">
    <text evidence="3">The sequence shown here is derived from an EMBL/GenBank/DDBJ whole genome shotgun (WGS) entry which is preliminary data.</text>
</comment>
<name>A0AAU9K2K2_9CILI</name>
<proteinExistence type="predicted"/>
<dbReference type="Pfam" id="PF14555">
    <property type="entry name" value="UBA_4"/>
    <property type="match status" value="1"/>
</dbReference>
<evidence type="ECO:0000313" key="4">
    <source>
        <dbReference type="Proteomes" id="UP001162131"/>
    </source>
</evidence>
<feature type="compositionally biased region" description="Low complexity" evidence="1">
    <location>
        <begin position="77"/>
        <end position="88"/>
    </location>
</feature>
<keyword evidence="4" id="KW-1185">Reference proteome</keyword>
<organism evidence="3 4">
    <name type="scientific">Blepharisma stoltei</name>
    <dbReference type="NCBI Taxonomy" id="1481888"/>
    <lineage>
        <taxon>Eukaryota</taxon>
        <taxon>Sar</taxon>
        <taxon>Alveolata</taxon>
        <taxon>Ciliophora</taxon>
        <taxon>Postciliodesmatophora</taxon>
        <taxon>Heterotrichea</taxon>
        <taxon>Heterotrichida</taxon>
        <taxon>Blepharismidae</taxon>
        <taxon>Blepharisma</taxon>
    </lineage>
</organism>
<dbReference type="Gene3D" id="3.40.30.10">
    <property type="entry name" value="Glutaredoxin"/>
    <property type="match status" value="1"/>
</dbReference>
<feature type="compositionally biased region" description="Basic and acidic residues" evidence="1">
    <location>
        <begin position="58"/>
        <end position="67"/>
    </location>
</feature>
<dbReference type="InterPro" id="IPR050730">
    <property type="entry name" value="UBX_domain-protein"/>
</dbReference>
<dbReference type="InterPro" id="IPR029071">
    <property type="entry name" value="Ubiquitin-like_domsf"/>
</dbReference>
<feature type="region of interest" description="Disordered" evidence="1">
    <location>
        <begin position="58"/>
        <end position="88"/>
    </location>
</feature>
<dbReference type="PROSITE" id="PS50033">
    <property type="entry name" value="UBX"/>
    <property type="match status" value="1"/>
</dbReference>
<dbReference type="Gene3D" id="3.10.20.90">
    <property type="entry name" value="Phosphatidylinositol 3-kinase Catalytic Subunit, Chain A, domain 1"/>
    <property type="match status" value="1"/>
</dbReference>
<dbReference type="GO" id="GO:0043130">
    <property type="term" value="F:ubiquitin binding"/>
    <property type="evidence" value="ECO:0007669"/>
    <property type="project" value="TreeGrafter"/>
</dbReference>
<reference evidence="3" key="1">
    <citation type="submission" date="2021-09" db="EMBL/GenBank/DDBJ databases">
        <authorList>
            <consortium name="AG Swart"/>
            <person name="Singh M."/>
            <person name="Singh A."/>
            <person name="Seah K."/>
            <person name="Emmerich C."/>
        </authorList>
    </citation>
    <scope>NUCLEOTIDE SEQUENCE</scope>
    <source>
        <strain evidence="3">ATCC30299</strain>
    </source>
</reference>
<sequence>MNSSGLTQEQTEALANFQAITECWDNSIALQLMKRHNWDVTVASNEFFSLLSEEAHLQERHNSDRPAPRKKSPSRLNQQNNAQPAPSQIQPNWSIRSIISSGASAIYSKASTLVWNFWNLFVPPEVRGEESASARAFVTTLQNLKTPLIPPFSTRHLPDILLDTASIKRPLIIYINSRNVPTEYLRDIICHEVTTAYITEGYLAWGVDENSQDGKMVIRLLQATTLPTLAVLKVRDPAKPQVIDRLEGCVPFDTFLEFLDKNSSLLRPHQKAPEVSQRLLQERIIREQQDRELEEAERIVRERYKAEEIKKAQMKKEEEEEMKKQMIEEEKRKQKEESIGAEPNPGPDIAAINFRMPDGKKIERRFQKDKKIEILYDYIETSGLKNFDILTNFPSKVLDEKQVTLEAAGLFPKSVVYVRDNS</sequence>
<dbReference type="SMART" id="SM00166">
    <property type="entry name" value="UBX"/>
    <property type="match status" value="1"/>
</dbReference>
<dbReference type="PANTHER" id="PTHR23322">
    <property type="entry name" value="FAS-ASSOCIATED PROTEIN"/>
    <property type="match status" value="1"/>
</dbReference>
<protein>
    <recommendedName>
        <fullName evidence="2">UBX domain-containing protein</fullName>
    </recommendedName>
</protein>
<dbReference type="SMART" id="SM00594">
    <property type="entry name" value="UAS"/>
    <property type="match status" value="1"/>
</dbReference>
<dbReference type="InterPro" id="IPR001012">
    <property type="entry name" value="UBX_dom"/>
</dbReference>
<dbReference type="InterPro" id="IPR036249">
    <property type="entry name" value="Thioredoxin-like_sf"/>
</dbReference>
<feature type="region of interest" description="Disordered" evidence="1">
    <location>
        <begin position="328"/>
        <end position="348"/>
    </location>
</feature>
<dbReference type="InterPro" id="IPR006577">
    <property type="entry name" value="UAS"/>
</dbReference>
<dbReference type="Gene3D" id="1.10.8.10">
    <property type="entry name" value="DNA helicase RuvA subunit, C-terminal domain"/>
    <property type="match status" value="1"/>
</dbReference>
<evidence type="ECO:0000313" key="3">
    <source>
        <dbReference type="EMBL" id="CAG9332235.1"/>
    </source>
</evidence>
<gene>
    <name evidence="3" type="ORF">BSTOLATCC_MIC55687</name>
</gene>